<gene>
    <name evidence="2" type="ORF">GAK33_03152</name>
</gene>
<accession>A0A833PU71</accession>
<name>A0A833PU71_BURL3</name>
<organism evidence="2 3">
    <name type="scientific">Burkholderia lata (strain ATCC 17760 / DSM 23089 / LMG 22485 / NCIMB 9086 / R18194 / 383)</name>
    <dbReference type="NCBI Taxonomy" id="482957"/>
    <lineage>
        <taxon>Bacteria</taxon>
        <taxon>Pseudomonadati</taxon>
        <taxon>Pseudomonadota</taxon>
        <taxon>Betaproteobacteria</taxon>
        <taxon>Burkholderiales</taxon>
        <taxon>Burkholderiaceae</taxon>
        <taxon>Burkholderia</taxon>
        <taxon>Burkholderia cepacia complex</taxon>
    </lineage>
</organism>
<keyword evidence="1" id="KW-0812">Transmembrane</keyword>
<comment type="caution">
    <text evidence="2">The sequence shown here is derived from an EMBL/GenBank/DDBJ whole genome shotgun (WGS) entry which is preliminary data.</text>
</comment>
<evidence type="ECO:0000256" key="1">
    <source>
        <dbReference type="SAM" id="Phobius"/>
    </source>
</evidence>
<dbReference type="EMBL" id="WNDV01000009">
    <property type="protein sequence ID" value="KAF1037219.1"/>
    <property type="molecule type" value="Genomic_DNA"/>
</dbReference>
<reference evidence="3" key="1">
    <citation type="journal article" date="2020" name="MBio">
        <title>Horizontal gene transfer to a defensive symbiont with a reduced genome amongst a multipartite beetle microbiome.</title>
        <authorList>
            <person name="Waterworth S.C."/>
            <person name="Florez L.V."/>
            <person name="Rees E.R."/>
            <person name="Hertweck C."/>
            <person name="Kaltenpoth M."/>
            <person name="Kwan J.C."/>
        </authorList>
    </citation>
    <scope>NUCLEOTIDE SEQUENCE [LARGE SCALE GENOMIC DNA]</scope>
</reference>
<dbReference type="Proteomes" id="UP000467522">
    <property type="component" value="Unassembled WGS sequence"/>
</dbReference>
<evidence type="ECO:0000313" key="2">
    <source>
        <dbReference type="EMBL" id="KAF1037219.1"/>
    </source>
</evidence>
<evidence type="ECO:0000313" key="3">
    <source>
        <dbReference type="Proteomes" id="UP000467522"/>
    </source>
</evidence>
<dbReference type="AlphaFoldDB" id="A0A833PU71"/>
<sequence>MESQSPIIWKDDRAMQVAVAELVNVSTGEFVVDVTEPRQVKDWTTLLESRAAEDHTEGDAALLTWPPRPVSRPAIYGGVIVSTVSTFALLTGFAIWRNYTVSAELTPDRMRFRLRPPPPPPPPHA</sequence>
<proteinExistence type="predicted"/>
<keyword evidence="1" id="KW-1133">Transmembrane helix</keyword>
<keyword evidence="1" id="KW-0472">Membrane</keyword>
<feature type="transmembrane region" description="Helical" evidence="1">
    <location>
        <begin position="74"/>
        <end position="96"/>
    </location>
</feature>
<protein>
    <submittedName>
        <fullName evidence="2">Uncharacterized protein</fullName>
    </submittedName>
</protein>